<dbReference type="Proteomes" id="UP001642360">
    <property type="component" value="Unassembled WGS sequence"/>
</dbReference>
<sequence length="68" mass="8178">MRKTSFEKGITGQYNRQNLGALFYPVEGGMSQQFNQIKQWLHELDQIKNKPLEITYNYWDEASHRRMI</sequence>
<evidence type="ECO:0000313" key="1">
    <source>
        <dbReference type="EMBL" id="CAK9187858.1"/>
    </source>
</evidence>
<dbReference type="EMBL" id="CAUOFW020010180">
    <property type="protein sequence ID" value="CAK9187858.1"/>
    <property type="molecule type" value="Genomic_DNA"/>
</dbReference>
<gene>
    <name evidence="1" type="ORF">ILEXP_LOCUS58469</name>
</gene>
<dbReference type="AlphaFoldDB" id="A0ABC8V3D4"/>
<reference evidence="1 2" key="1">
    <citation type="submission" date="2024-02" db="EMBL/GenBank/DDBJ databases">
        <authorList>
            <person name="Vignale AGUSTIN F."/>
            <person name="Sosa J E."/>
            <person name="Modenutti C."/>
        </authorList>
    </citation>
    <scope>NUCLEOTIDE SEQUENCE [LARGE SCALE GENOMIC DNA]</scope>
</reference>
<organism evidence="1 2">
    <name type="scientific">Ilex paraguariensis</name>
    <name type="common">yerba mate</name>
    <dbReference type="NCBI Taxonomy" id="185542"/>
    <lineage>
        <taxon>Eukaryota</taxon>
        <taxon>Viridiplantae</taxon>
        <taxon>Streptophyta</taxon>
        <taxon>Embryophyta</taxon>
        <taxon>Tracheophyta</taxon>
        <taxon>Spermatophyta</taxon>
        <taxon>Magnoliopsida</taxon>
        <taxon>eudicotyledons</taxon>
        <taxon>Gunneridae</taxon>
        <taxon>Pentapetalae</taxon>
        <taxon>asterids</taxon>
        <taxon>campanulids</taxon>
        <taxon>Aquifoliales</taxon>
        <taxon>Aquifoliaceae</taxon>
        <taxon>Ilex</taxon>
    </lineage>
</organism>
<name>A0ABC8V3D4_9AQUA</name>
<comment type="caution">
    <text evidence="1">The sequence shown here is derived from an EMBL/GenBank/DDBJ whole genome shotgun (WGS) entry which is preliminary data.</text>
</comment>
<accession>A0ABC8V3D4</accession>
<protein>
    <submittedName>
        <fullName evidence="1">Uncharacterized protein</fullName>
    </submittedName>
</protein>
<keyword evidence="2" id="KW-1185">Reference proteome</keyword>
<evidence type="ECO:0000313" key="2">
    <source>
        <dbReference type="Proteomes" id="UP001642360"/>
    </source>
</evidence>
<proteinExistence type="predicted"/>